<proteinExistence type="predicted"/>
<organism evidence="1 2">
    <name type="scientific">Tulasnella calospora MUT 4182</name>
    <dbReference type="NCBI Taxonomy" id="1051891"/>
    <lineage>
        <taxon>Eukaryota</taxon>
        <taxon>Fungi</taxon>
        <taxon>Dikarya</taxon>
        <taxon>Basidiomycota</taxon>
        <taxon>Agaricomycotina</taxon>
        <taxon>Agaricomycetes</taxon>
        <taxon>Cantharellales</taxon>
        <taxon>Tulasnellaceae</taxon>
        <taxon>Tulasnella</taxon>
    </lineage>
</organism>
<protein>
    <submittedName>
        <fullName evidence="1">Uncharacterized protein</fullName>
    </submittedName>
</protein>
<name>A0A0C3PN41_9AGAM</name>
<keyword evidence="2" id="KW-1185">Reference proteome</keyword>
<evidence type="ECO:0000313" key="2">
    <source>
        <dbReference type="Proteomes" id="UP000054248"/>
    </source>
</evidence>
<dbReference type="Proteomes" id="UP000054248">
    <property type="component" value="Unassembled WGS sequence"/>
</dbReference>
<reference evidence="2" key="2">
    <citation type="submission" date="2015-01" db="EMBL/GenBank/DDBJ databases">
        <title>Evolutionary Origins and Diversification of the Mycorrhizal Mutualists.</title>
        <authorList>
            <consortium name="DOE Joint Genome Institute"/>
            <consortium name="Mycorrhizal Genomics Consortium"/>
            <person name="Kohler A."/>
            <person name="Kuo A."/>
            <person name="Nagy L.G."/>
            <person name="Floudas D."/>
            <person name="Copeland A."/>
            <person name="Barry K.W."/>
            <person name="Cichocki N."/>
            <person name="Veneault-Fourrey C."/>
            <person name="LaButti K."/>
            <person name="Lindquist E.A."/>
            <person name="Lipzen A."/>
            <person name="Lundell T."/>
            <person name="Morin E."/>
            <person name="Murat C."/>
            <person name="Riley R."/>
            <person name="Ohm R."/>
            <person name="Sun H."/>
            <person name="Tunlid A."/>
            <person name="Henrissat B."/>
            <person name="Grigoriev I.V."/>
            <person name="Hibbett D.S."/>
            <person name="Martin F."/>
        </authorList>
    </citation>
    <scope>NUCLEOTIDE SEQUENCE [LARGE SCALE GENOMIC DNA]</scope>
    <source>
        <strain evidence="2">MUT 4182</strain>
    </source>
</reference>
<dbReference type="OrthoDB" id="3308565at2759"/>
<accession>A0A0C3PN41</accession>
<gene>
    <name evidence="1" type="ORF">M407DRAFT_34595</name>
</gene>
<reference evidence="1 2" key="1">
    <citation type="submission" date="2014-04" db="EMBL/GenBank/DDBJ databases">
        <authorList>
            <consortium name="DOE Joint Genome Institute"/>
            <person name="Kuo A."/>
            <person name="Girlanda M."/>
            <person name="Perotto S."/>
            <person name="Kohler A."/>
            <person name="Nagy L.G."/>
            <person name="Floudas D."/>
            <person name="Copeland A."/>
            <person name="Barry K.W."/>
            <person name="Cichocki N."/>
            <person name="Veneault-Fourrey C."/>
            <person name="LaButti K."/>
            <person name="Lindquist E.A."/>
            <person name="Lipzen A."/>
            <person name="Lundell T."/>
            <person name="Morin E."/>
            <person name="Murat C."/>
            <person name="Sun H."/>
            <person name="Tunlid A."/>
            <person name="Henrissat B."/>
            <person name="Grigoriev I.V."/>
            <person name="Hibbett D.S."/>
            <person name="Martin F."/>
            <person name="Nordberg H.P."/>
            <person name="Cantor M.N."/>
            <person name="Hua S.X."/>
        </authorList>
    </citation>
    <scope>NUCLEOTIDE SEQUENCE [LARGE SCALE GENOMIC DNA]</scope>
    <source>
        <strain evidence="1 2">MUT 4182</strain>
    </source>
</reference>
<dbReference type="HOGENOM" id="CLU_2185909_0_0_1"/>
<sequence>MSANNITPVMNQSKILSPDATSKIAGPFQAKIVPENLGVWQILEALIGSTFIEGKANTTIACGTCRDVEWFLDIPEEDLSRALIKHAEQAHPLELANAISLLQGEQVNI</sequence>
<evidence type="ECO:0000313" key="1">
    <source>
        <dbReference type="EMBL" id="KIO15805.1"/>
    </source>
</evidence>
<dbReference type="EMBL" id="KN823809">
    <property type="protein sequence ID" value="KIO15805.1"/>
    <property type="molecule type" value="Genomic_DNA"/>
</dbReference>
<dbReference type="AlphaFoldDB" id="A0A0C3PN41"/>